<feature type="domain" description="Glycosyl transferase family 1" evidence="1">
    <location>
        <begin position="207"/>
        <end position="371"/>
    </location>
</feature>
<dbReference type="SUPFAM" id="SSF53756">
    <property type="entry name" value="UDP-Glycosyltransferase/glycogen phosphorylase"/>
    <property type="match status" value="1"/>
</dbReference>
<dbReference type="AlphaFoldDB" id="A0A3D8L9I5"/>
<dbReference type="InterPro" id="IPR028098">
    <property type="entry name" value="Glyco_trans_4-like_N"/>
</dbReference>
<comment type="caution">
    <text evidence="3">The sequence shown here is derived from an EMBL/GenBank/DDBJ whole genome shotgun (WGS) entry which is preliminary data.</text>
</comment>
<dbReference type="GO" id="GO:0016758">
    <property type="term" value="F:hexosyltransferase activity"/>
    <property type="evidence" value="ECO:0007669"/>
    <property type="project" value="TreeGrafter"/>
</dbReference>
<organism evidence="3 4">
    <name type="scientific">Pontibacter diazotrophicus</name>
    <dbReference type="NCBI Taxonomy" id="1400979"/>
    <lineage>
        <taxon>Bacteria</taxon>
        <taxon>Pseudomonadati</taxon>
        <taxon>Bacteroidota</taxon>
        <taxon>Cytophagia</taxon>
        <taxon>Cytophagales</taxon>
        <taxon>Hymenobacteraceae</taxon>
        <taxon>Pontibacter</taxon>
    </lineage>
</organism>
<dbReference type="RefSeq" id="WP_115566590.1">
    <property type="nucleotide sequence ID" value="NZ_QRGR01000018.1"/>
</dbReference>
<dbReference type="InterPro" id="IPR050194">
    <property type="entry name" value="Glycosyltransferase_grp1"/>
</dbReference>
<keyword evidence="3" id="KW-0808">Transferase</keyword>
<accession>A0A3D8L9I5</accession>
<dbReference type="OrthoDB" id="9811902at2"/>
<dbReference type="InterPro" id="IPR001296">
    <property type="entry name" value="Glyco_trans_1"/>
</dbReference>
<dbReference type="Pfam" id="PF00534">
    <property type="entry name" value="Glycos_transf_1"/>
    <property type="match status" value="1"/>
</dbReference>
<keyword evidence="4" id="KW-1185">Reference proteome</keyword>
<protein>
    <submittedName>
        <fullName evidence="3">Glycosyltransferase WbuB</fullName>
    </submittedName>
</protein>
<dbReference type="EMBL" id="QRGR01000018">
    <property type="protein sequence ID" value="RDV14079.1"/>
    <property type="molecule type" value="Genomic_DNA"/>
</dbReference>
<dbReference type="PANTHER" id="PTHR45947">
    <property type="entry name" value="SULFOQUINOVOSYL TRANSFERASE SQD2"/>
    <property type="match status" value="1"/>
</dbReference>
<name>A0A3D8L9I5_9BACT</name>
<sequence length="398" mass="44913">MHIAVLNQHHNTPDCPATARHYTYLEYLAQKHRVSLVASDAWRRTCIAENHTWVPAGVELHESHVPYENKMGITQRLKSFVGFAGSAFKMTMQLQKPDVIWAVSTPLTTPWVAAQVARLRGVPWVFEVQDLWPSFPIAMGAVKNKWMQRRLYKLEKSLYRSASHIITLSPDMTEYVVGLGISREKITTNYNGTNLEMVEAVQPEDVEALRQKYQLQDKQVVLYAGTYGRANDMPTMLQVIESLAGEQQIRFVFAGAGYYEPQLQELAKRVPNLLLLPPQPRTEIFKLFKLSDLSVVSFNDLPVLATNSPAKMYDSLASATPVLVTNPGWTKTFLEEHSCGWFAPAEQPAAIAQKIKELLAQPQELEAAGTRGAAIARKLFDRQQLVRQVEKVLEQVAR</sequence>
<gene>
    <name evidence="3" type="ORF">DXT99_16045</name>
</gene>
<feature type="domain" description="Glycosyltransferase subfamily 4-like N-terminal" evidence="2">
    <location>
        <begin position="26"/>
        <end position="192"/>
    </location>
</feature>
<dbReference type="Gene3D" id="3.40.50.2000">
    <property type="entry name" value="Glycogen Phosphorylase B"/>
    <property type="match status" value="2"/>
</dbReference>
<evidence type="ECO:0000259" key="1">
    <source>
        <dbReference type="Pfam" id="PF00534"/>
    </source>
</evidence>
<proteinExistence type="predicted"/>
<dbReference type="CDD" id="cd03794">
    <property type="entry name" value="GT4_WbuB-like"/>
    <property type="match status" value="1"/>
</dbReference>
<reference evidence="4" key="1">
    <citation type="submission" date="2018-08" db="EMBL/GenBank/DDBJ databases">
        <authorList>
            <person name="Liu Z.-W."/>
            <person name="Du Z.-J."/>
        </authorList>
    </citation>
    <scope>NUCLEOTIDE SEQUENCE [LARGE SCALE GENOMIC DNA]</scope>
    <source>
        <strain evidence="4">H4X</strain>
    </source>
</reference>
<dbReference type="PANTHER" id="PTHR45947:SF3">
    <property type="entry name" value="SULFOQUINOVOSYL TRANSFERASE SQD2"/>
    <property type="match status" value="1"/>
</dbReference>
<evidence type="ECO:0000313" key="3">
    <source>
        <dbReference type="EMBL" id="RDV14079.1"/>
    </source>
</evidence>
<evidence type="ECO:0000259" key="2">
    <source>
        <dbReference type="Pfam" id="PF13579"/>
    </source>
</evidence>
<dbReference type="Proteomes" id="UP000256708">
    <property type="component" value="Unassembled WGS sequence"/>
</dbReference>
<dbReference type="Pfam" id="PF13579">
    <property type="entry name" value="Glyco_trans_4_4"/>
    <property type="match status" value="1"/>
</dbReference>
<evidence type="ECO:0000313" key="4">
    <source>
        <dbReference type="Proteomes" id="UP000256708"/>
    </source>
</evidence>